<dbReference type="AlphaFoldDB" id="Q6II99"/>
<reference evidence="1" key="1">
    <citation type="journal article" date="2003" name="Genome Biol.">
        <title>An integrated gene annotation and transcriptional profiling approach towards the full gene content of the Drosophila genome.</title>
        <authorList>
            <person name="Hild M."/>
            <person name="Beckmann B."/>
            <person name="Haas S.A."/>
            <person name="Koch B."/>
            <person name="Solovyev V."/>
            <person name="Busold C."/>
            <person name="Fellenberg K."/>
            <person name="Boutros M."/>
            <person name="Vingron M."/>
            <person name="Sauer F."/>
            <person name="Hoheisel J.D."/>
            <person name="Paro R."/>
        </authorList>
    </citation>
    <scope>NUCLEOTIDE SEQUENCE</scope>
</reference>
<proteinExistence type="predicted"/>
<organism evidence="1">
    <name type="scientific">Drosophila melanogaster</name>
    <name type="common">Fruit fly</name>
    <dbReference type="NCBI Taxonomy" id="7227"/>
    <lineage>
        <taxon>Eukaryota</taxon>
        <taxon>Metazoa</taxon>
        <taxon>Ecdysozoa</taxon>
        <taxon>Arthropoda</taxon>
        <taxon>Hexapoda</taxon>
        <taxon>Insecta</taxon>
        <taxon>Pterygota</taxon>
        <taxon>Neoptera</taxon>
        <taxon>Endopterygota</taxon>
        <taxon>Diptera</taxon>
        <taxon>Brachycera</taxon>
        <taxon>Muscomorpha</taxon>
        <taxon>Ephydroidea</taxon>
        <taxon>Drosophilidae</taxon>
        <taxon>Drosophila</taxon>
        <taxon>Sophophora</taxon>
    </lineage>
</organism>
<sequence length="58" mass="6705">MTPWLHVYIAPRSKLQAPSFITDLWPIVHHTGITDPYPRGNFIRHSSLAPVTRFSTFE</sequence>
<evidence type="ECO:0000313" key="1">
    <source>
        <dbReference type="EMBL" id="DAA03367.1"/>
    </source>
</evidence>
<dbReference type="EMBL" id="BK003167">
    <property type="protein sequence ID" value="DAA03367.1"/>
    <property type="molecule type" value="Genomic_DNA"/>
</dbReference>
<accession>Q6II99</accession>
<gene>
    <name evidence="1" type="ORF">HDC19315</name>
</gene>
<name>Q6II99_DROME</name>
<protein>
    <submittedName>
        <fullName evidence="1">HDC19315</fullName>
    </submittedName>
</protein>